<evidence type="ECO:0000313" key="17">
    <source>
        <dbReference type="EMBL" id="AJR10247.1"/>
    </source>
</evidence>
<dbReference type="NCBIfam" id="NF004970">
    <property type="entry name" value="PRK06333.1"/>
    <property type="match status" value="1"/>
</dbReference>
<dbReference type="PROSITE" id="PS51257">
    <property type="entry name" value="PROKAR_LIPOPROTEIN"/>
    <property type="match status" value="1"/>
</dbReference>
<gene>
    <name evidence="17" type="ORF">BD36_00830</name>
</gene>
<dbReference type="PATRIC" id="fig|83560.10.peg.151"/>
<keyword evidence="6 13" id="KW-0444">Lipid biosynthesis</keyword>
<comment type="catalytic activity">
    <reaction evidence="13">
        <text>a fatty acyl-[ACP] + malonyl-[ACP] + H(+) = a 3-oxoacyl-[ACP] + holo-[ACP] + CO2</text>
        <dbReference type="Rhea" id="RHEA:22836"/>
        <dbReference type="Rhea" id="RHEA-COMP:9623"/>
        <dbReference type="Rhea" id="RHEA-COMP:9685"/>
        <dbReference type="Rhea" id="RHEA-COMP:9916"/>
        <dbReference type="Rhea" id="RHEA-COMP:14125"/>
        <dbReference type="ChEBI" id="CHEBI:15378"/>
        <dbReference type="ChEBI" id="CHEBI:16526"/>
        <dbReference type="ChEBI" id="CHEBI:64479"/>
        <dbReference type="ChEBI" id="CHEBI:78449"/>
        <dbReference type="ChEBI" id="CHEBI:78776"/>
        <dbReference type="ChEBI" id="CHEBI:138651"/>
    </reaction>
</comment>
<dbReference type="EC" id="2.3.1.179" evidence="4 13"/>
<dbReference type="EMBL" id="CP007217">
    <property type="protein sequence ID" value="AJR10247.1"/>
    <property type="molecule type" value="Genomic_DNA"/>
</dbReference>
<dbReference type="InterPro" id="IPR000794">
    <property type="entry name" value="Beta-ketoacyl_synthase"/>
</dbReference>
<dbReference type="InterPro" id="IPR014031">
    <property type="entry name" value="Ketoacyl_synth_C"/>
</dbReference>
<evidence type="ECO:0000256" key="13">
    <source>
        <dbReference type="PIRNR" id="PIRNR000447"/>
    </source>
</evidence>
<organism evidence="17 18">
    <name type="scientific">Chlamydia muridarum</name>
    <dbReference type="NCBI Taxonomy" id="83560"/>
    <lineage>
        <taxon>Bacteria</taxon>
        <taxon>Pseudomonadati</taxon>
        <taxon>Chlamydiota</taxon>
        <taxon>Chlamydiia</taxon>
        <taxon>Chlamydiales</taxon>
        <taxon>Chlamydiaceae</taxon>
        <taxon>Chlamydia/Chlamydophila group</taxon>
        <taxon>Chlamydia</taxon>
    </lineage>
</organism>
<evidence type="ECO:0000256" key="2">
    <source>
        <dbReference type="ARBA" id="ARBA00008467"/>
    </source>
</evidence>
<comment type="function">
    <text evidence="13">Involved in the type II fatty acid elongation cycle. Catalyzes the elongation of a wide range of acyl-ACP by the addition of two carbons from malonyl-ACP to an acyl acceptor. Can efficiently catalyze the conversion of palmitoleoyl-ACP (cis-hexadec-9-enoyl-ACP) to cis-vaccenoyl-ACP (cis-octadec-11-enoyl-ACP), an essential step in the thermal regulation of fatty acid composition.</text>
</comment>
<dbReference type="FunFam" id="3.40.47.10:FF:000027">
    <property type="entry name" value="3-oxoacyl-[acyl-carrier-protein] synthase 2"/>
    <property type="match status" value="1"/>
</dbReference>
<dbReference type="KEGG" id="cmx:DNC_00795"/>
<evidence type="ECO:0000256" key="14">
    <source>
        <dbReference type="PIRSR" id="PIRSR000447-1"/>
    </source>
</evidence>
<evidence type="ECO:0000256" key="1">
    <source>
        <dbReference type="ARBA" id="ARBA00005194"/>
    </source>
</evidence>
<dbReference type="GeneID" id="1245685"/>
<feature type="active site" description="For beta-ketoacyl synthase activity" evidence="14">
    <location>
        <position position="165"/>
    </location>
</feature>
<reference evidence="17 18" key="1">
    <citation type="submission" date="2014-02" db="EMBL/GenBank/DDBJ databases">
        <authorList>
            <person name="Chen C."/>
            <person name="Conrad T.A."/>
            <person name="Zhou Z."/>
            <person name="Lai Z."/>
            <person name="Zhong G."/>
        </authorList>
    </citation>
    <scope>NUCLEOTIDE SEQUENCE [LARGE SCALE GENOMIC DNA]</scope>
    <source>
        <strain evidence="17 18">Nigg3-28</strain>
    </source>
</reference>
<dbReference type="InterPro" id="IPR017568">
    <property type="entry name" value="3-oxoacyl-ACP_synth-2"/>
</dbReference>
<dbReference type="KEGG" id="cmm:NC80_00780"/>
<dbReference type="Proteomes" id="UP000260363">
    <property type="component" value="Chromosome"/>
</dbReference>
<dbReference type="InterPro" id="IPR014030">
    <property type="entry name" value="Ketoacyl_synth_N"/>
</dbReference>
<evidence type="ECO:0000313" key="18">
    <source>
        <dbReference type="Proteomes" id="UP000260363"/>
    </source>
</evidence>
<evidence type="ECO:0000256" key="15">
    <source>
        <dbReference type="RuleBase" id="RU003694"/>
    </source>
</evidence>
<sequence length="418" mass="44858">MNKKRVVVTGMGIVSCLGNEVESFYDSLLAGISGVRTITSFPCDDYATRFAGWIEEFNSEPYLDKKQARRVDPFITYAVVAAKKAIAMSRWDQETLPANPHRCGVIIGSGMGGLRTLDEGIEKLSAGNRKLSPFFIPYIITNMAPALIAMDYGLMGPNYSISTACATANYCIDAAYQHLVEGRADVIVCGGTEAAINRVGLAGFIANRALSERNDAPEQASRPWDRDRDGFVLGEGAGVLVLETLDNALKRGAPIFAEVLGTYTTCDAFHITAPRDDGEGITACILGALNKAGIPKERVNYINAHGTSTPLGDLSEVLALKKAFGSHIKNLRMNSTKSLIGHCLGAAGGVEAVATIQAIQTGKLHPTINIENPIAEIEEFDVVANKSQDWDVDVAMSNSFGFGGHNSTILFSRYEPSL</sequence>
<dbReference type="Pfam" id="PF00109">
    <property type="entry name" value="ketoacyl-synt"/>
    <property type="match status" value="1"/>
</dbReference>
<comment type="subunit">
    <text evidence="3">Homodimer.</text>
</comment>
<dbReference type="PIRSF" id="PIRSF000447">
    <property type="entry name" value="KAS_II"/>
    <property type="match status" value="1"/>
</dbReference>
<dbReference type="GO" id="GO:0006633">
    <property type="term" value="P:fatty acid biosynthetic process"/>
    <property type="evidence" value="ECO:0007669"/>
    <property type="project" value="UniProtKB-UniRule"/>
</dbReference>
<comment type="pathway">
    <text evidence="1 13">Lipid metabolism; fatty acid biosynthesis.</text>
</comment>
<evidence type="ECO:0000256" key="4">
    <source>
        <dbReference type="ARBA" id="ARBA00012356"/>
    </source>
</evidence>
<keyword evidence="10" id="KW-0443">Lipid metabolism</keyword>
<name>A0A069ZUQ4_CHLMR</name>
<keyword evidence="8" id="KW-0276">Fatty acid metabolism</keyword>
<keyword evidence="11 13" id="KW-0275">Fatty acid biosynthesis</keyword>
<dbReference type="PANTHER" id="PTHR11712">
    <property type="entry name" value="POLYKETIDE SYNTHASE-RELATED"/>
    <property type="match status" value="1"/>
</dbReference>
<evidence type="ECO:0000256" key="9">
    <source>
        <dbReference type="ARBA" id="ARBA00022946"/>
    </source>
</evidence>
<evidence type="ECO:0000256" key="10">
    <source>
        <dbReference type="ARBA" id="ARBA00023098"/>
    </source>
</evidence>
<dbReference type="GO" id="GO:0004315">
    <property type="term" value="F:3-oxoacyl-[acyl-carrier-protein] synthase activity"/>
    <property type="evidence" value="ECO:0007669"/>
    <property type="project" value="UniProtKB-UniRule"/>
</dbReference>
<keyword evidence="9" id="KW-0809">Transit peptide</keyword>
<dbReference type="RefSeq" id="WP_010229532.1">
    <property type="nucleotide sequence ID" value="NZ_CP007217.1"/>
</dbReference>
<evidence type="ECO:0000256" key="8">
    <source>
        <dbReference type="ARBA" id="ARBA00022832"/>
    </source>
</evidence>
<comment type="similarity">
    <text evidence="2 13 15">Belongs to the thiolase-like superfamily. Beta-ketoacyl-ACP synthases family.</text>
</comment>
<protein>
    <recommendedName>
        <fullName evidence="5 13">3-oxoacyl-[acyl-carrier-protein] synthase 2</fullName>
        <ecNumber evidence="4 13">2.3.1.179</ecNumber>
    </recommendedName>
</protein>
<dbReference type="SMART" id="SM00825">
    <property type="entry name" value="PKS_KS"/>
    <property type="match status" value="1"/>
</dbReference>
<dbReference type="Gene3D" id="3.40.47.10">
    <property type="match status" value="1"/>
</dbReference>
<evidence type="ECO:0000256" key="7">
    <source>
        <dbReference type="ARBA" id="ARBA00022679"/>
    </source>
</evidence>
<dbReference type="KEGG" id="cmg:NC81_00795"/>
<dbReference type="Pfam" id="PF02801">
    <property type="entry name" value="Ketoacyl-synt_C"/>
    <property type="match status" value="1"/>
</dbReference>
<dbReference type="CDD" id="cd00834">
    <property type="entry name" value="KAS_I_II"/>
    <property type="match status" value="1"/>
</dbReference>
<comment type="catalytic activity">
    <reaction evidence="13">
        <text>(9Z)-hexadecenoyl-[ACP] + malonyl-[ACP] + H(+) = 3-oxo-(11Z)-octadecenoyl-[ACP] + holo-[ACP] + CO2</text>
        <dbReference type="Rhea" id="RHEA:55040"/>
        <dbReference type="Rhea" id="RHEA-COMP:9623"/>
        <dbReference type="Rhea" id="RHEA-COMP:9685"/>
        <dbReference type="Rhea" id="RHEA-COMP:10800"/>
        <dbReference type="Rhea" id="RHEA-COMP:14074"/>
        <dbReference type="ChEBI" id="CHEBI:15378"/>
        <dbReference type="ChEBI" id="CHEBI:16526"/>
        <dbReference type="ChEBI" id="CHEBI:64479"/>
        <dbReference type="ChEBI" id="CHEBI:78449"/>
        <dbReference type="ChEBI" id="CHEBI:83989"/>
        <dbReference type="ChEBI" id="CHEBI:138538"/>
        <dbReference type="EC" id="2.3.1.179"/>
    </reaction>
</comment>
<evidence type="ECO:0000259" key="16">
    <source>
        <dbReference type="PROSITE" id="PS52004"/>
    </source>
</evidence>
<dbReference type="SUPFAM" id="SSF53901">
    <property type="entry name" value="Thiolase-like"/>
    <property type="match status" value="2"/>
</dbReference>
<feature type="domain" description="Ketosynthase family 3 (KS3)" evidence="16">
    <location>
        <begin position="3"/>
        <end position="413"/>
    </location>
</feature>
<dbReference type="InterPro" id="IPR020841">
    <property type="entry name" value="PKS_Beta-ketoAc_synthase_dom"/>
</dbReference>
<proteinExistence type="inferred from homology"/>
<dbReference type="UniPathway" id="UPA00094"/>
<evidence type="ECO:0000256" key="3">
    <source>
        <dbReference type="ARBA" id="ARBA00011738"/>
    </source>
</evidence>
<dbReference type="PROSITE" id="PS00606">
    <property type="entry name" value="KS3_1"/>
    <property type="match status" value="1"/>
</dbReference>
<evidence type="ECO:0000256" key="12">
    <source>
        <dbReference type="ARBA" id="ARBA00023315"/>
    </source>
</evidence>
<dbReference type="NCBIfam" id="TIGR03150">
    <property type="entry name" value="fabF"/>
    <property type="match status" value="1"/>
</dbReference>
<evidence type="ECO:0000256" key="6">
    <source>
        <dbReference type="ARBA" id="ARBA00022516"/>
    </source>
</evidence>
<dbReference type="PROSITE" id="PS52004">
    <property type="entry name" value="KS3_2"/>
    <property type="match status" value="1"/>
</dbReference>
<dbReference type="AlphaFoldDB" id="A0A069ZUQ4"/>
<dbReference type="NCBIfam" id="NF005589">
    <property type="entry name" value="PRK07314.1"/>
    <property type="match status" value="1"/>
</dbReference>
<dbReference type="STRING" id="83560.NC80_00780"/>
<dbReference type="InterPro" id="IPR018201">
    <property type="entry name" value="Ketoacyl_synth_AS"/>
</dbReference>
<evidence type="ECO:0000256" key="5">
    <source>
        <dbReference type="ARBA" id="ARBA00014657"/>
    </source>
</evidence>
<evidence type="ECO:0000256" key="11">
    <source>
        <dbReference type="ARBA" id="ARBA00023160"/>
    </source>
</evidence>
<dbReference type="PANTHER" id="PTHR11712:SF336">
    <property type="entry name" value="3-OXOACYL-[ACYL-CARRIER-PROTEIN] SYNTHASE, MITOCHONDRIAL"/>
    <property type="match status" value="1"/>
</dbReference>
<keyword evidence="7 13" id="KW-0808">Transferase</keyword>
<accession>A0A069ZUQ4</accession>
<dbReference type="OMA" id="QIGHCLG"/>
<dbReference type="InterPro" id="IPR016039">
    <property type="entry name" value="Thiolase-like"/>
</dbReference>
<keyword evidence="12 13" id="KW-0012">Acyltransferase</keyword>